<accession>A0A699JI10</accession>
<feature type="non-terminal residue" evidence="1">
    <location>
        <position position="1"/>
    </location>
</feature>
<organism evidence="1">
    <name type="scientific">Tanacetum cinerariifolium</name>
    <name type="common">Dalmatian daisy</name>
    <name type="synonym">Chrysanthemum cinerariifolium</name>
    <dbReference type="NCBI Taxonomy" id="118510"/>
    <lineage>
        <taxon>Eukaryota</taxon>
        <taxon>Viridiplantae</taxon>
        <taxon>Streptophyta</taxon>
        <taxon>Embryophyta</taxon>
        <taxon>Tracheophyta</taxon>
        <taxon>Spermatophyta</taxon>
        <taxon>Magnoliopsida</taxon>
        <taxon>eudicotyledons</taxon>
        <taxon>Gunneridae</taxon>
        <taxon>Pentapetalae</taxon>
        <taxon>asterids</taxon>
        <taxon>campanulids</taxon>
        <taxon>Asterales</taxon>
        <taxon>Asteraceae</taxon>
        <taxon>Asteroideae</taxon>
        <taxon>Anthemideae</taxon>
        <taxon>Anthemidinae</taxon>
        <taxon>Tanacetum</taxon>
    </lineage>
</organism>
<protein>
    <submittedName>
        <fullName evidence="1">Transposase (Putative), gypsy type</fullName>
    </submittedName>
</protein>
<proteinExistence type="predicted"/>
<evidence type="ECO:0000313" key="1">
    <source>
        <dbReference type="EMBL" id="GFA39304.1"/>
    </source>
</evidence>
<gene>
    <name evidence="1" type="ORF">Tci_611276</name>
</gene>
<sequence length="767" mass="83774">IKSVLTHSALYALCERFHIPDLVHPELPGHSDKILNSPVGRIDVYSMFFYFANYRVPLSQFLVDILDYFQINLSRLSVITAAKVVSAVFPLNISLHRSKSLRKDPHPTPVEFNADMCNFLADNPALFWKLLEPFLSFIGISGYYDLDGNYYLTFWDDEDHDGCSSCSSIGERKVRDEEVSLLKLTKDRIVPLAGVYDCRNTNAQDAGNENVNEGVNDAATAGHTEQSDHVVDVEGIDIIVDDEIQVIVAEQPKKIRQKRMAADGAGGSSLPPKNSSTLVAKVRVKAAATVPFVTSFVTSTPEREGGSARDSATGTMLPTQRASERFVVLTDSSHHSGTNAADDEVTSIVKSSMPPPFMLTVAVTTTTVITGTTSALVYDLGTDQVKPSIFRDSASPSMAEADLVGSSQPVEELLVDFSMGSSRQTCFNAEIRIRLEHELRGKQKLEEICIEQVNWLKKKDTEIASLKAQLYLKKAKAVEAIRLRGQIATLETAEAARINELNDLRKRNVALVEHVTALEAAAVSKDAELASSNSQVSALETKCSGLRDEVIGYKLFKERVEEMQDEQVKALSDRVAAIDSDLMGMALHMDEEFYPCYLKTIAGRRWILNRCLRLVIMKCLQSSEYLSALGGAIGRAINKGMHDGLAAGINHEKAGRGLADVAAFNPSVESNFVSAMNALGEVDFPILAQLSSLKDASIMDLMDALRLEGSTAKTPGATQLQSVRGLASAIPVTEAHGLVLSMEAPSPSQIVFEKEDMETMHEHASVD</sequence>
<dbReference type="EMBL" id="BKCJ010416231">
    <property type="protein sequence ID" value="GFA39304.1"/>
    <property type="molecule type" value="Genomic_DNA"/>
</dbReference>
<dbReference type="AlphaFoldDB" id="A0A699JI10"/>
<name>A0A699JI10_TANCI</name>
<reference evidence="1" key="1">
    <citation type="journal article" date="2019" name="Sci. Rep.">
        <title>Draft genome of Tanacetum cinerariifolium, the natural source of mosquito coil.</title>
        <authorList>
            <person name="Yamashiro T."/>
            <person name="Shiraishi A."/>
            <person name="Satake H."/>
            <person name="Nakayama K."/>
        </authorList>
    </citation>
    <scope>NUCLEOTIDE SEQUENCE</scope>
</reference>
<comment type="caution">
    <text evidence="1">The sequence shown here is derived from an EMBL/GenBank/DDBJ whole genome shotgun (WGS) entry which is preliminary data.</text>
</comment>